<keyword evidence="4 5" id="KW-0440">LIM domain</keyword>
<protein>
    <submittedName>
        <fullName evidence="8">Zyxin, putative</fullName>
        <ecNumber evidence="8">2.7.11.1</ecNumber>
    </submittedName>
</protein>
<dbReference type="GO" id="GO:0004674">
    <property type="term" value="F:protein serine/threonine kinase activity"/>
    <property type="evidence" value="ECO:0007669"/>
    <property type="project" value="UniProtKB-EC"/>
</dbReference>
<evidence type="ECO:0000256" key="5">
    <source>
        <dbReference type="PROSITE-ProRule" id="PRU00125"/>
    </source>
</evidence>
<keyword evidence="3 5" id="KW-0862">Zinc</keyword>
<keyword evidence="9" id="KW-1185">Reference proteome</keyword>
<dbReference type="KEGG" id="edi:EDI_201420"/>
<evidence type="ECO:0000313" key="9">
    <source>
        <dbReference type="Proteomes" id="UP000008076"/>
    </source>
</evidence>
<dbReference type="EMBL" id="DS550832">
    <property type="protein sequence ID" value="EDR22026.1"/>
    <property type="molecule type" value="Genomic_DNA"/>
</dbReference>
<dbReference type="VEuPathDB" id="AmoebaDB:EDI_201420"/>
<feature type="compositionally biased region" description="Basic and acidic residues" evidence="6">
    <location>
        <begin position="144"/>
        <end position="153"/>
    </location>
</feature>
<evidence type="ECO:0000259" key="7">
    <source>
        <dbReference type="PROSITE" id="PS50023"/>
    </source>
</evidence>
<dbReference type="RefSeq" id="XP_001741496.1">
    <property type="nucleotide sequence ID" value="XM_001741444.1"/>
</dbReference>
<feature type="domain" description="LIM zinc-binding" evidence="7">
    <location>
        <begin position="1"/>
        <end position="61"/>
    </location>
</feature>
<dbReference type="GeneID" id="5914189"/>
<dbReference type="PANTHER" id="PTHR24212">
    <property type="entry name" value="ZYXIN/TRIP6"/>
    <property type="match status" value="1"/>
</dbReference>
<keyword evidence="8" id="KW-0808">Transferase</keyword>
<dbReference type="OrthoDB" id="1112565at2759"/>
<dbReference type="Gene3D" id="2.10.110.10">
    <property type="entry name" value="Cysteine Rich Protein"/>
    <property type="match status" value="2"/>
</dbReference>
<dbReference type="InterPro" id="IPR001781">
    <property type="entry name" value="Znf_LIM"/>
</dbReference>
<gene>
    <name evidence="8" type="ORF">EDI_201420</name>
</gene>
<accession>B0ETV0</accession>
<dbReference type="OMA" id="PNKMCVH"/>
<dbReference type="EC" id="2.7.11.1" evidence="8"/>
<feature type="region of interest" description="Disordered" evidence="6">
    <location>
        <begin position="122"/>
        <end position="153"/>
    </location>
</feature>
<dbReference type="PROSITE" id="PS50023">
    <property type="entry name" value="LIM_DOMAIN_2"/>
    <property type="match status" value="2"/>
</dbReference>
<dbReference type="PROSITE" id="PS00478">
    <property type="entry name" value="LIM_DOMAIN_1"/>
    <property type="match status" value="1"/>
</dbReference>
<dbReference type="Proteomes" id="UP000008076">
    <property type="component" value="Unassembled WGS sequence"/>
</dbReference>
<evidence type="ECO:0000256" key="2">
    <source>
        <dbReference type="ARBA" id="ARBA00022737"/>
    </source>
</evidence>
<sequence length="153" mass="17284">MECLICGKSTEQTPSVVIENKTTFVHKGCFRCSVCGCRLDGYLIKNHDLCCVDCYQNRTVNETCQKCGKIITGKIARVDGKSWHPHCFICSICNKPIEGDFIEKDQQHICLKCHRNEIQMKPISPSQDSTNSSTELNTFSVRTETGDEKNETQ</sequence>
<evidence type="ECO:0000256" key="3">
    <source>
        <dbReference type="ARBA" id="ARBA00022833"/>
    </source>
</evidence>
<keyword evidence="1 5" id="KW-0479">Metal-binding</keyword>
<reference evidence="9" key="1">
    <citation type="submission" date="2007-12" db="EMBL/GenBank/DDBJ databases">
        <title>Annotation of Entamoeba dispar SAW760.</title>
        <authorList>
            <person name="Lorenzi H."/>
            <person name="Inman J."/>
            <person name="Schobel S."/>
            <person name="Amedeo P."/>
            <person name="Caler E."/>
        </authorList>
    </citation>
    <scope>NUCLEOTIDE SEQUENCE [LARGE SCALE GENOMIC DNA]</scope>
    <source>
        <strain evidence="9">ATCC PRA-260 / SAW760</strain>
    </source>
</reference>
<dbReference type="GO" id="GO:0046872">
    <property type="term" value="F:metal ion binding"/>
    <property type="evidence" value="ECO:0007669"/>
    <property type="project" value="UniProtKB-KW"/>
</dbReference>
<evidence type="ECO:0000313" key="8">
    <source>
        <dbReference type="EMBL" id="EDR22026.1"/>
    </source>
</evidence>
<keyword evidence="2" id="KW-0677">Repeat</keyword>
<name>B0ETV0_ENTDS</name>
<proteinExistence type="predicted"/>
<dbReference type="eggNOG" id="KOG1044">
    <property type="taxonomic scope" value="Eukaryota"/>
</dbReference>
<evidence type="ECO:0000256" key="6">
    <source>
        <dbReference type="SAM" id="MobiDB-lite"/>
    </source>
</evidence>
<dbReference type="SMART" id="SM00132">
    <property type="entry name" value="LIM"/>
    <property type="match status" value="2"/>
</dbReference>
<feature type="domain" description="LIM zinc-binding" evidence="7">
    <location>
        <begin position="62"/>
        <end position="120"/>
    </location>
</feature>
<organism evidence="9">
    <name type="scientific">Entamoeba dispar (strain ATCC PRA-260 / SAW760)</name>
    <dbReference type="NCBI Taxonomy" id="370354"/>
    <lineage>
        <taxon>Eukaryota</taxon>
        <taxon>Amoebozoa</taxon>
        <taxon>Evosea</taxon>
        <taxon>Archamoebae</taxon>
        <taxon>Mastigamoebida</taxon>
        <taxon>Entamoebidae</taxon>
        <taxon>Entamoeba</taxon>
    </lineage>
</organism>
<feature type="compositionally biased region" description="Polar residues" evidence="6">
    <location>
        <begin position="124"/>
        <end position="143"/>
    </location>
</feature>
<dbReference type="SUPFAM" id="SSF57716">
    <property type="entry name" value="Glucocorticoid receptor-like (DNA-binding domain)"/>
    <property type="match status" value="1"/>
</dbReference>
<evidence type="ECO:0000256" key="1">
    <source>
        <dbReference type="ARBA" id="ARBA00022723"/>
    </source>
</evidence>
<dbReference type="AlphaFoldDB" id="B0ETV0"/>
<dbReference type="PANTHER" id="PTHR24212:SF8">
    <property type="entry name" value="LIM ZINC FINGER DOMAIN CONTAINING PROTEIN"/>
    <property type="match status" value="1"/>
</dbReference>
<dbReference type="Pfam" id="PF00412">
    <property type="entry name" value="LIM"/>
    <property type="match status" value="1"/>
</dbReference>
<evidence type="ECO:0000256" key="4">
    <source>
        <dbReference type="ARBA" id="ARBA00023038"/>
    </source>
</evidence>